<accession>A0AAW9RTA9</accession>
<name>A0AAW9RTA9_9HYPH</name>
<dbReference type="AlphaFoldDB" id="A0AAW9RTA9"/>
<dbReference type="PANTHER" id="PTHR33254:SF4">
    <property type="entry name" value="4-HYDROXY-4-METHYL-2-OXOGLUTARATE ALDOLASE 3-RELATED"/>
    <property type="match status" value="1"/>
</dbReference>
<dbReference type="CDD" id="cd16841">
    <property type="entry name" value="RraA_family"/>
    <property type="match status" value="1"/>
</dbReference>
<dbReference type="InterPro" id="IPR005493">
    <property type="entry name" value="RraA/RraA-like"/>
</dbReference>
<proteinExistence type="predicted"/>
<comment type="cofactor">
    <cofactor evidence="5">
        <name>Mg(2+)</name>
        <dbReference type="ChEBI" id="CHEBI:18420"/>
    </cofactor>
</comment>
<dbReference type="RefSeq" id="WP_340329219.1">
    <property type="nucleotide sequence ID" value="NZ_JAZHOF010000003.1"/>
</dbReference>
<evidence type="ECO:0000313" key="8">
    <source>
        <dbReference type="Proteomes" id="UP001378188"/>
    </source>
</evidence>
<keyword evidence="8" id="KW-1185">Reference proteome</keyword>
<dbReference type="Proteomes" id="UP001378188">
    <property type="component" value="Unassembled WGS sequence"/>
</dbReference>
<sequence>MSELKHKGSAGFLPNSRIGPQPKRLAPEILDRFRRLNDLTGTLSDILDSKGISATIGSSRLKPTLTNARIVGQAITVRNTPQPSDPYAAVSENDNRMSEVEGIHQCESGDVLVIQGLPDLSNMGGIMATIAKRQGLSGAVVDGGIRDVGHSRGLDFPIWSKDISPVTGKWRCVTQEINGTVNVMGVSVSPGDLVVADETGVCFLPFDLAEEALVHCEAAHNKEEDWVKRLDSGMSIPDLVKQIYQKFPYAD</sequence>
<reference evidence="7 8" key="1">
    <citation type="submission" date="2024-02" db="EMBL/GenBank/DDBJ databases">
        <title>Genome analysis and characterization of Microbaculum marinisediminis sp. nov., isolated from marine sediment.</title>
        <authorList>
            <person name="Du Z.-J."/>
            <person name="Ye Y.-Q."/>
            <person name="Zhang Z.-R."/>
            <person name="Yuan S.-M."/>
            <person name="Zhang X.-Y."/>
        </authorList>
    </citation>
    <scope>NUCLEOTIDE SEQUENCE [LARGE SCALE GENOMIC DNA]</scope>
    <source>
        <strain evidence="7 8">SDUM1044001</strain>
    </source>
</reference>
<evidence type="ECO:0000256" key="5">
    <source>
        <dbReference type="PIRSR" id="PIRSR605493-1"/>
    </source>
</evidence>
<evidence type="ECO:0000256" key="1">
    <source>
        <dbReference type="ARBA" id="ARBA00001968"/>
    </source>
</evidence>
<dbReference type="InterPro" id="IPR036704">
    <property type="entry name" value="RraA/RraA-like_sf"/>
</dbReference>
<dbReference type="EMBL" id="JAZHOF010000003">
    <property type="protein sequence ID" value="MEJ8571520.1"/>
    <property type="molecule type" value="Genomic_DNA"/>
</dbReference>
<feature type="binding site" evidence="5">
    <location>
        <position position="146"/>
    </location>
    <ligand>
        <name>substrate</name>
    </ligand>
</feature>
<evidence type="ECO:0000256" key="4">
    <source>
        <dbReference type="ARBA" id="ARBA00030169"/>
    </source>
</evidence>
<feature type="binding site" evidence="5">
    <location>
        <position position="147"/>
    </location>
    <ligand>
        <name>Mg(2+)</name>
        <dbReference type="ChEBI" id="CHEBI:18420"/>
    </ligand>
</feature>
<organism evidence="7 8">
    <name type="scientific">Microbaculum marinum</name>
    <dbReference type="NCBI Taxonomy" id="1764581"/>
    <lineage>
        <taxon>Bacteria</taxon>
        <taxon>Pseudomonadati</taxon>
        <taxon>Pseudomonadota</taxon>
        <taxon>Alphaproteobacteria</taxon>
        <taxon>Hyphomicrobiales</taxon>
        <taxon>Tepidamorphaceae</taxon>
        <taxon>Microbaculum</taxon>
    </lineage>
</organism>
<protein>
    <recommendedName>
        <fullName evidence="2">Putative 4-hydroxy-4-methyl-2-oxoglutarate aldolase</fullName>
    </recommendedName>
    <alternativeName>
        <fullName evidence="3">Regulator of ribonuclease activity homolog</fullName>
    </alternativeName>
    <alternativeName>
        <fullName evidence="4">RraA-like protein</fullName>
    </alternativeName>
</protein>
<gene>
    <name evidence="7" type="ORF">V3328_08555</name>
</gene>
<comment type="cofactor">
    <cofactor evidence="1">
        <name>a divalent metal cation</name>
        <dbReference type="ChEBI" id="CHEBI:60240"/>
    </cofactor>
</comment>
<feature type="region of interest" description="Disordered" evidence="6">
    <location>
        <begin position="1"/>
        <end position="23"/>
    </location>
</feature>
<dbReference type="GO" id="GO:0046872">
    <property type="term" value="F:metal ion binding"/>
    <property type="evidence" value="ECO:0007669"/>
    <property type="project" value="UniProtKB-KW"/>
</dbReference>
<dbReference type="SUPFAM" id="SSF89562">
    <property type="entry name" value="RraA-like"/>
    <property type="match status" value="1"/>
</dbReference>
<keyword evidence="5" id="KW-0460">Magnesium</keyword>
<dbReference type="Gene3D" id="3.50.30.40">
    <property type="entry name" value="Ribonuclease E inhibitor RraA/RraA-like"/>
    <property type="match status" value="1"/>
</dbReference>
<feature type="binding site" evidence="5">
    <location>
        <begin position="124"/>
        <end position="127"/>
    </location>
    <ligand>
        <name>substrate</name>
    </ligand>
</feature>
<evidence type="ECO:0000256" key="3">
    <source>
        <dbReference type="ARBA" id="ARBA00029596"/>
    </source>
</evidence>
<evidence type="ECO:0000313" key="7">
    <source>
        <dbReference type="EMBL" id="MEJ8571520.1"/>
    </source>
</evidence>
<comment type="caution">
    <text evidence="7">The sequence shown here is derived from an EMBL/GenBank/DDBJ whole genome shotgun (WGS) entry which is preliminary data.</text>
</comment>
<dbReference type="PANTHER" id="PTHR33254">
    <property type="entry name" value="4-HYDROXY-4-METHYL-2-OXOGLUTARATE ALDOLASE 3-RELATED"/>
    <property type="match status" value="1"/>
</dbReference>
<keyword evidence="5" id="KW-0479">Metal-binding</keyword>
<evidence type="ECO:0000256" key="6">
    <source>
        <dbReference type="SAM" id="MobiDB-lite"/>
    </source>
</evidence>
<dbReference type="Pfam" id="PF03737">
    <property type="entry name" value="RraA-like"/>
    <property type="match status" value="1"/>
</dbReference>
<evidence type="ECO:0000256" key="2">
    <source>
        <dbReference type="ARBA" id="ARBA00016549"/>
    </source>
</evidence>